<dbReference type="HOGENOM" id="CLU_066627_0_0_4"/>
<dbReference type="EC" id="2.7.1.33" evidence="6 16"/>
<evidence type="ECO:0000256" key="10">
    <source>
        <dbReference type="ARBA" id="ARBA00022777"/>
    </source>
</evidence>
<keyword evidence="8 16" id="KW-0808">Transferase</keyword>
<dbReference type="CDD" id="cd24015">
    <property type="entry name" value="ASKHA_NBD_PanK-III"/>
    <property type="match status" value="1"/>
</dbReference>
<dbReference type="RefSeq" id="WP_008540340.1">
    <property type="nucleotide sequence ID" value="NZ_JH604836.1"/>
</dbReference>
<evidence type="ECO:0000256" key="2">
    <source>
        <dbReference type="ARBA" id="ARBA00001958"/>
    </source>
</evidence>
<dbReference type="STRING" id="762967.HMPREF9440_00043"/>
<comment type="pathway">
    <text evidence="4 16">Cofactor biosynthesis; coenzyme A biosynthesis; CoA from (R)-pantothenate: step 1/5.</text>
</comment>
<dbReference type="HAMAP" id="MF_01274">
    <property type="entry name" value="Pantothen_kinase_3"/>
    <property type="match status" value="1"/>
</dbReference>
<evidence type="ECO:0000256" key="9">
    <source>
        <dbReference type="ARBA" id="ARBA00022741"/>
    </source>
</evidence>
<organism evidence="17 18">
    <name type="scientific">Sutterella parvirubra YIT 11816</name>
    <dbReference type="NCBI Taxonomy" id="762967"/>
    <lineage>
        <taxon>Bacteria</taxon>
        <taxon>Pseudomonadati</taxon>
        <taxon>Pseudomonadota</taxon>
        <taxon>Betaproteobacteria</taxon>
        <taxon>Burkholderiales</taxon>
        <taxon>Sutterellaceae</taxon>
        <taxon>Sutterella</taxon>
    </lineage>
</organism>
<evidence type="ECO:0000256" key="14">
    <source>
        <dbReference type="ARBA" id="ARBA00038036"/>
    </source>
</evidence>
<dbReference type="NCBIfam" id="TIGR00671">
    <property type="entry name" value="baf"/>
    <property type="match status" value="1"/>
</dbReference>
<feature type="active site" description="Proton acceptor" evidence="16">
    <location>
        <position position="105"/>
    </location>
</feature>
<dbReference type="Gene3D" id="3.30.420.40">
    <property type="match status" value="2"/>
</dbReference>
<evidence type="ECO:0000256" key="3">
    <source>
        <dbReference type="ARBA" id="ARBA00004496"/>
    </source>
</evidence>
<feature type="binding site" evidence="16">
    <location>
        <position position="129"/>
    </location>
    <ligand>
        <name>ATP</name>
        <dbReference type="ChEBI" id="CHEBI:30616"/>
    </ligand>
</feature>
<keyword evidence="7 16" id="KW-0963">Cytoplasm</keyword>
<keyword evidence="10 16" id="KW-0418">Kinase</keyword>
<dbReference type="PANTHER" id="PTHR34265:SF1">
    <property type="entry name" value="TYPE III PANTOTHENATE KINASE"/>
    <property type="match status" value="1"/>
</dbReference>
<evidence type="ECO:0000256" key="4">
    <source>
        <dbReference type="ARBA" id="ARBA00005225"/>
    </source>
</evidence>
<keyword evidence="11 16" id="KW-0067">ATP-binding</keyword>
<dbReference type="Proteomes" id="UP000004956">
    <property type="component" value="Unassembled WGS sequence"/>
</dbReference>
<dbReference type="Pfam" id="PF03309">
    <property type="entry name" value="Pan_kinase"/>
    <property type="match status" value="1"/>
</dbReference>
<dbReference type="PATRIC" id="fig|762967.3.peg.39"/>
<dbReference type="InterPro" id="IPR043129">
    <property type="entry name" value="ATPase_NBD"/>
</dbReference>
<feature type="binding site" evidence="16">
    <location>
        <begin position="103"/>
        <end position="106"/>
    </location>
    <ligand>
        <name>substrate</name>
    </ligand>
</feature>
<reference evidence="17 18" key="1">
    <citation type="submission" date="2011-11" db="EMBL/GenBank/DDBJ databases">
        <authorList>
            <person name="Weinstock G."/>
            <person name="Sodergren E."/>
            <person name="Clifton S."/>
            <person name="Fulton L."/>
            <person name="Fulton B."/>
            <person name="Courtney L."/>
            <person name="Fronick C."/>
            <person name="Harrison M."/>
            <person name="Strong C."/>
            <person name="Farmer C."/>
            <person name="Delahaunty K."/>
            <person name="Markovic C."/>
            <person name="Hall O."/>
            <person name="Minx P."/>
            <person name="Tomlinson C."/>
            <person name="Mitreva M."/>
            <person name="Hou S."/>
            <person name="Chen J."/>
            <person name="Wollam A."/>
            <person name="Pepin K.H."/>
            <person name="Johnson M."/>
            <person name="Bhonagiri V."/>
            <person name="Zhang X."/>
            <person name="Suruliraj S."/>
            <person name="Warren W."/>
            <person name="Chinwalla A."/>
            <person name="Mardis E.R."/>
            <person name="Wilson R.K."/>
        </authorList>
    </citation>
    <scope>NUCLEOTIDE SEQUENCE [LARGE SCALE GENOMIC DNA]</scope>
    <source>
        <strain evidence="17 18">YIT 11816</strain>
    </source>
</reference>
<evidence type="ECO:0000256" key="13">
    <source>
        <dbReference type="ARBA" id="ARBA00022993"/>
    </source>
</evidence>
<feature type="binding site" evidence="16">
    <location>
        <begin position="7"/>
        <end position="14"/>
    </location>
    <ligand>
        <name>ATP</name>
        <dbReference type="ChEBI" id="CHEBI:30616"/>
    </ligand>
</feature>
<proteinExistence type="inferred from homology"/>
<evidence type="ECO:0000256" key="7">
    <source>
        <dbReference type="ARBA" id="ARBA00022490"/>
    </source>
</evidence>
<comment type="cofactor">
    <cofactor evidence="16">
        <name>NH4(+)</name>
        <dbReference type="ChEBI" id="CHEBI:28938"/>
    </cofactor>
    <cofactor evidence="16">
        <name>K(+)</name>
        <dbReference type="ChEBI" id="CHEBI:29103"/>
    </cofactor>
    <text evidence="16">A monovalent cation. Ammonium or potassium.</text>
</comment>
<dbReference type="GO" id="GO:0005524">
    <property type="term" value="F:ATP binding"/>
    <property type="evidence" value="ECO:0007669"/>
    <property type="project" value="UniProtKB-UniRule"/>
</dbReference>
<keyword evidence="9 16" id="KW-0547">Nucleotide-binding</keyword>
<name>H3KBE8_9BURK</name>
<dbReference type="InterPro" id="IPR004619">
    <property type="entry name" value="Type_III_PanK"/>
</dbReference>
<comment type="subcellular location">
    <subcellularLocation>
        <location evidence="3 16">Cytoplasm</location>
    </subcellularLocation>
</comment>
<dbReference type="GO" id="GO:0005737">
    <property type="term" value="C:cytoplasm"/>
    <property type="evidence" value="ECO:0007669"/>
    <property type="project" value="UniProtKB-SubCell"/>
</dbReference>
<evidence type="ECO:0000313" key="17">
    <source>
        <dbReference type="EMBL" id="EHY32581.1"/>
    </source>
</evidence>
<dbReference type="SUPFAM" id="SSF53067">
    <property type="entry name" value="Actin-like ATPase domain"/>
    <property type="match status" value="2"/>
</dbReference>
<feature type="binding site" evidence="16">
    <location>
        <position position="183"/>
    </location>
    <ligand>
        <name>substrate</name>
    </ligand>
</feature>
<evidence type="ECO:0000256" key="8">
    <source>
        <dbReference type="ARBA" id="ARBA00022679"/>
    </source>
</evidence>
<comment type="function">
    <text evidence="16">Catalyzes the phosphorylation of pantothenate (Pan), the first step in CoA biosynthesis.</text>
</comment>
<evidence type="ECO:0000256" key="16">
    <source>
        <dbReference type="HAMAP-Rule" id="MF_01274"/>
    </source>
</evidence>
<keyword evidence="13 16" id="KW-0173">Coenzyme A biosynthesis</keyword>
<accession>H3KBE8</accession>
<evidence type="ECO:0000256" key="1">
    <source>
        <dbReference type="ARBA" id="ARBA00001206"/>
    </source>
</evidence>
<dbReference type="GO" id="GO:0015937">
    <property type="term" value="P:coenzyme A biosynthetic process"/>
    <property type="evidence" value="ECO:0007669"/>
    <property type="project" value="UniProtKB-UniRule"/>
</dbReference>
<dbReference type="PANTHER" id="PTHR34265">
    <property type="entry name" value="TYPE III PANTOTHENATE KINASE"/>
    <property type="match status" value="1"/>
</dbReference>
<evidence type="ECO:0000256" key="12">
    <source>
        <dbReference type="ARBA" id="ARBA00022958"/>
    </source>
</evidence>
<evidence type="ECO:0000313" key="18">
    <source>
        <dbReference type="Proteomes" id="UP000004956"/>
    </source>
</evidence>
<comment type="cofactor">
    <cofactor evidence="2">
        <name>K(+)</name>
        <dbReference type="ChEBI" id="CHEBI:29103"/>
    </cofactor>
</comment>
<comment type="caution">
    <text evidence="16">Lacks conserved residue(s) required for the propagation of feature annotation.</text>
</comment>
<dbReference type="GO" id="GO:0004594">
    <property type="term" value="F:pantothenate kinase activity"/>
    <property type="evidence" value="ECO:0007669"/>
    <property type="project" value="UniProtKB-UniRule"/>
</dbReference>
<evidence type="ECO:0000256" key="5">
    <source>
        <dbReference type="ARBA" id="ARBA00011738"/>
    </source>
</evidence>
<comment type="catalytic activity">
    <reaction evidence="1 16">
        <text>(R)-pantothenate + ATP = (R)-4'-phosphopantothenate + ADP + H(+)</text>
        <dbReference type="Rhea" id="RHEA:16373"/>
        <dbReference type="ChEBI" id="CHEBI:10986"/>
        <dbReference type="ChEBI" id="CHEBI:15378"/>
        <dbReference type="ChEBI" id="CHEBI:29032"/>
        <dbReference type="ChEBI" id="CHEBI:30616"/>
        <dbReference type="ChEBI" id="CHEBI:456216"/>
        <dbReference type="EC" id="2.7.1.33"/>
    </reaction>
</comment>
<comment type="caution">
    <text evidence="17">The sequence shown here is derived from an EMBL/GenBank/DDBJ whole genome shotgun (WGS) entry which is preliminary data.</text>
</comment>
<gene>
    <name evidence="16" type="primary">coaX</name>
    <name evidence="17" type="ORF">HMPREF9440_00043</name>
</gene>
<dbReference type="AlphaFoldDB" id="H3KBE8"/>
<sequence length="262" mass="28354">MTVLLVDLGNTALKWSVLGSEEEPKTVVHRAQSHFKKDLYAAWLALNPTRVVGSTVAAPALAFSATKFFNDHRIPWEWVRPQKVFESDEVVLENRYANPMQLGADRWHAALGAVHAAQGESLLVVHTGTATTVDSIEMTAPGRYAFAGGRIAPGITLMQKGLFEGIPTLPDAMGEATDLPKSTADAVATGLIDAQVGLIVRAKHVFERTAGRPVRVIMAGGAAAYLAPHLRQEVPDLLVHHNLVLRGLAARAAQKEEKENHR</sequence>
<protein>
    <recommendedName>
        <fullName evidence="15 16">Type III pantothenate kinase</fullName>
        <ecNumber evidence="6 16">2.7.1.33</ecNumber>
    </recommendedName>
    <alternativeName>
        <fullName evidence="16">PanK-III</fullName>
    </alternativeName>
    <alternativeName>
        <fullName evidence="16">Pantothenic acid kinase</fullName>
    </alternativeName>
</protein>
<keyword evidence="18" id="KW-1185">Reference proteome</keyword>
<evidence type="ECO:0000256" key="15">
    <source>
        <dbReference type="ARBA" id="ARBA00040883"/>
    </source>
</evidence>
<evidence type="ECO:0000256" key="6">
    <source>
        <dbReference type="ARBA" id="ARBA00012102"/>
    </source>
</evidence>
<dbReference type="OrthoDB" id="9781305at2"/>
<feature type="binding site" evidence="16">
    <location>
        <position position="96"/>
    </location>
    <ligand>
        <name>substrate</name>
    </ligand>
</feature>
<evidence type="ECO:0000256" key="11">
    <source>
        <dbReference type="ARBA" id="ARBA00022840"/>
    </source>
</evidence>
<dbReference type="EMBL" id="AFBQ01000002">
    <property type="protein sequence ID" value="EHY32581.1"/>
    <property type="molecule type" value="Genomic_DNA"/>
</dbReference>
<comment type="subunit">
    <text evidence="5 16">Homodimer.</text>
</comment>
<dbReference type="UniPathway" id="UPA00241">
    <property type="reaction ID" value="UER00352"/>
</dbReference>
<keyword evidence="12 16" id="KW-0630">Potassium</keyword>
<comment type="similarity">
    <text evidence="14 16">Belongs to the type III pantothenate kinase family.</text>
</comment>